<gene>
    <name evidence="2" type="ORF">Dda_4879</name>
</gene>
<feature type="region of interest" description="Disordered" evidence="1">
    <location>
        <begin position="1"/>
        <end position="33"/>
    </location>
</feature>
<comment type="caution">
    <text evidence="2">The sequence shown here is derived from an EMBL/GenBank/DDBJ whole genome shotgun (WGS) entry which is preliminary data.</text>
</comment>
<protein>
    <submittedName>
        <fullName evidence="2">Uncharacterized protein</fullName>
    </submittedName>
</protein>
<proteinExistence type="predicted"/>
<feature type="region of interest" description="Disordered" evidence="1">
    <location>
        <begin position="53"/>
        <end position="84"/>
    </location>
</feature>
<keyword evidence="3" id="KW-1185">Reference proteome</keyword>
<evidence type="ECO:0000313" key="3">
    <source>
        <dbReference type="Proteomes" id="UP001221413"/>
    </source>
</evidence>
<name>A0AAD6J246_DREDA</name>
<dbReference type="AlphaFoldDB" id="A0AAD6J246"/>
<organism evidence="2 3">
    <name type="scientific">Drechslerella dactyloides</name>
    <name type="common">Nematode-trapping fungus</name>
    <name type="synonym">Arthrobotrys dactyloides</name>
    <dbReference type="NCBI Taxonomy" id="74499"/>
    <lineage>
        <taxon>Eukaryota</taxon>
        <taxon>Fungi</taxon>
        <taxon>Dikarya</taxon>
        <taxon>Ascomycota</taxon>
        <taxon>Pezizomycotina</taxon>
        <taxon>Orbiliomycetes</taxon>
        <taxon>Orbiliales</taxon>
        <taxon>Orbiliaceae</taxon>
        <taxon>Drechslerella</taxon>
    </lineage>
</organism>
<feature type="compositionally biased region" description="Basic and acidic residues" evidence="1">
    <location>
        <begin position="14"/>
        <end position="33"/>
    </location>
</feature>
<evidence type="ECO:0000313" key="2">
    <source>
        <dbReference type="EMBL" id="KAJ6260652.1"/>
    </source>
</evidence>
<evidence type="ECO:0000256" key="1">
    <source>
        <dbReference type="SAM" id="MobiDB-lite"/>
    </source>
</evidence>
<reference evidence="2" key="1">
    <citation type="submission" date="2023-01" db="EMBL/GenBank/DDBJ databases">
        <title>The chitinases involved in constricting ring structure development in the nematode-trapping fungus Drechslerella dactyloides.</title>
        <authorList>
            <person name="Wang R."/>
            <person name="Zhang L."/>
            <person name="Tang P."/>
            <person name="Li S."/>
            <person name="Liang L."/>
        </authorList>
    </citation>
    <scope>NUCLEOTIDE SEQUENCE</scope>
    <source>
        <strain evidence="2">YMF1.00031</strain>
    </source>
</reference>
<dbReference type="Proteomes" id="UP001221413">
    <property type="component" value="Unassembled WGS sequence"/>
</dbReference>
<dbReference type="EMBL" id="JAQGDS010000005">
    <property type="protein sequence ID" value="KAJ6260652.1"/>
    <property type="molecule type" value="Genomic_DNA"/>
</dbReference>
<feature type="compositionally biased region" description="Gly residues" evidence="1">
    <location>
        <begin position="75"/>
        <end position="84"/>
    </location>
</feature>
<accession>A0AAD6J246</accession>
<sequence>MNVYGRKQTSVSADADRVDGADGSGKTKDGTDRWRQWGKERLIDVKLHNVQTVRKKPTSDGDDVPSWRADVRTAAGGGRLMEDV</sequence>